<evidence type="ECO:0000256" key="13">
    <source>
        <dbReference type="SAM" id="MobiDB-lite"/>
    </source>
</evidence>
<dbReference type="RefSeq" id="WP_043118546.1">
    <property type="nucleotide sequence ID" value="NZ_JRAA01000003.1"/>
</dbReference>
<dbReference type="SMART" id="SM00400">
    <property type="entry name" value="ZnF_CHCC"/>
    <property type="match status" value="1"/>
</dbReference>
<reference evidence="15 16" key="1">
    <citation type="journal article" date="2014" name="BMC Genomics">
        <title>The genome of the intracellular bacterium of the coastal bivalve, Solemya velum: a blueprint for thriving in and out of symbiosis.</title>
        <authorList>
            <person name="Dmytrenko O."/>
            <person name="Russell S.L."/>
            <person name="Loo W.T."/>
            <person name="Fontanez K.M."/>
            <person name="Liao L."/>
            <person name="Roeselers G."/>
            <person name="Sharma R."/>
            <person name="Stewart F.J."/>
            <person name="Newton I.L."/>
            <person name="Woyke T."/>
            <person name="Wu D."/>
            <person name="Lang J.M."/>
            <person name="Eisen J.A."/>
            <person name="Cavanaugh C.M."/>
        </authorList>
    </citation>
    <scope>NUCLEOTIDE SEQUENCE [LARGE SCALE GENOMIC DNA]</scope>
    <source>
        <strain evidence="15 16">WH</strain>
    </source>
</reference>
<evidence type="ECO:0000313" key="16">
    <source>
        <dbReference type="Proteomes" id="UP000030856"/>
    </source>
</evidence>
<comment type="caution">
    <text evidence="15">The sequence shown here is derived from an EMBL/GenBank/DDBJ whole genome shotgun (WGS) entry which is preliminary data.</text>
</comment>
<keyword evidence="11 12" id="KW-0804">Transcription</keyword>
<keyword evidence="7 12" id="KW-0863">Zinc-finger</keyword>
<dbReference type="InterPro" id="IPR006295">
    <property type="entry name" value="DNA_primase_DnaG"/>
</dbReference>
<evidence type="ECO:0000256" key="4">
    <source>
        <dbReference type="ARBA" id="ARBA00022695"/>
    </source>
</evidence>
<evidence type="ECO:0000259" key="14">
    <source>
        <dbReference type="PROSITE" id="PS50880"/>
    </source>
</evidence>
<dbReference type="NCBIfam" id="TIGR01391">
    <property type="entry name" value="dnaG"/>
    <property type="match status" value="1"/>
</dbReference>
<dbReference type="PROSITE" id="PS50880">
    <property type="entry name" value="TOPRIM"/>
    <property type="match status" value="1"/>
</dbReference>
<name>A0A0B0H5P5_SOVGS</name>
<dbReference type="Gene3D" id="3.90.980.10">
    <property type="entry name" value="DNA primase, catalytic core, N-terminal domain"/>
    <property type="match status" value="1"/>
</dbReference>
<gene>
    <name evidence="12" type="primary">dnaG</name>
    <name evidence="15" type="ORF">JV46_25080</name>
</gene>
<dbReference type="GO" id="GO:0008270">
    <property type="term" value="F:zinc ion binding"/>
    <property type="evidence" value="ECO:0007669"/>
    <property type="project" value="UniProtKB-UniRule"/>
</dbReference>
<dbReference type="InterPro" id="IPR006171">
    <property type="entry name" value="TOPRIM_dom"/>
</dbReference>
<dbReference type="InterPro" id="IPR034151">
    <property type="entry name" value="TOPRIM_DnaG_bac"/>
</dbReference>
<dbReference type="PATRIC" id="fig|2340.3.peg.2471"/>
<keyword evidence="2 12" id="KW-0639">Primosome</keyword>
<dbReference type="InterPro" id="IPR030846">
    <property type="entry name" value="DnaG_bac"/>
</dbReference>
<dbReference type="FunFam" id="3.90.580.10:FF:000001">
    <property type="entry name" value="DNA primase"/>
    <property type="match status" value="1"/>
</dbReference>
<dbReference type="InterPro" id="IPR036977">
    <property type="entry name" value="DNA_primase_Znf_CHC2"/>
</dbReference>
<keyword evidence="8 12" id="KW-0862">Zinc</keyword>
<keyword evidence="9" id="KW-0460">Magnesium</keyword>
<keyword evidence="3 12" id="KW-0808">Transferase</keyword>
<proteinExistence type="inferred from homology"/>
<sequence length="577" mass="64601">MAGRIPNEFIDQLLARVDIVDVVEHRVPLKKAGGEFQACCPFHTEKTPSFTVSPQKQFYHCFGCGAHGTAIGFLMEYEHLSFVEAIEELAKQAGVEVPHEGGSVQKGPDLQPVYALLEAASNFYQQQLKDKQQGKRAVDYLKERGLSGEIALTFGIGYAPPGWDNLLCALSSQHTLRNFENAGLSSQRDNGNPYDRFRDRIMFPIRDTRGRVVGFGGRIIGDDKPKYLNSPETPVFHKGTILYGLYEARRANHGEDYLVVVEGYMDVVALAQHDINNAVATLGTATTEKHLELLFRTVDKVVFCFDGDRAGRDAAWKALQTILPLMKAGREARFLFLPDGEDPDSLVRKEDSDALRQRFMDAPPLSGYLFDHFQQQIDTGTLDGRARFSDAITPFIEKIPPGTLRDLLNRKLEQITGLESRTPDSTPAPAQQPTTQTPAQPSTPVRLALRILLERPQLILDFEPRQGWQMAQVKGVDLLSEIIDLIRNNPEISSARVVTHWHGSAIGEHLQHLLQGPLDIPEEGLSEELRGCFRQLASQYQKRQLKQLLSRPLHQLGDEEKKQLRELLDDGENAVKG</sequence>
<dbReference type="eggNOG" id="COG0358">
    <property type="taxonomic scope" value="Bacteria"/>
</dbReference>
<evidence type="ECO:0000256" key="7">
    <source>
        <dbReference type="ARBA" id="ARBA00022771"/>
    </source>
</evidence>
<dbReference type="SMART" id="SM00766">
    <property type="entry name" value="DnaG_DnaB_bind"/>
    <property type="match status" value="1"/>
</dbReference>
<keyword evidence="4 12" id="KW-0548">Nucleotidyltransferase</keyword>
<dbReference type="CDD" id="cd03364">
    <property type="entry name" value="TOPRIM_DnaG_primases"/>
    <property type="match status" value="1"/>
</dbReference>
<evidence type="ECO:0000256" key="1">
    <source>
        <dbReference type="ARBA" id="ARBA00022478"/>
    </source>
</evidence>
<dbReference type="GO" id="GO:0003677">
    <property type="term" value="F:DNA binding"/>
    <property type="evidence" value="ECO:0007669"/>
    <property type="project" value="UniProtKB-KW"/>
</dbReference>
<dbReference type="Gene3D" id="3.90.580.10">
    <property type="entry name" value="Zinc finger, CHC2-type domain"/>
    <property type="match status" value="1"/>
</dbReference>
<evidence type="ECO:0000256" key="5">
    <source>
        <dbReference type="ARBA" id="ARBA00022705"/>
    </source>
</evidence>
<dbReference type="Gene3D" id="1.20.50.20">
    <property type="entry name" value="DnaG, RNA polymerase domain, helical bundle"/>
    <property type="match status" value="1"/>
</dbReference>
<evidence type="ECO:0000256" key="6">
    <source>
        <dbReference type="ARBA" id="ARBA00022723"/>
    </source>
</evidence>
<dbReference type="InterPro" id="IPR013173">
    <property type="entry name" value="DNA_primase_DnaG_DnaB-bd_dom"/>
</dbReference>
<dbReference type="GO" id="GO:0006269">
    <property type="term" value="P:DNA replication, synthesis of primer"/>
    <property type="evidence" value="ECO:0007669"/>
    <property type="project" value="UniProtKB-UniRule"/>
</dbReference>
<dbReference type="PANTHER" id="PTHR30313">
    <property type="entry name" value="DNA PRIMASE"/>
    <property type="match status" value="1"/>
</dbReference>
<dbReference type="Pfam" id="PF08275">
    <property type="entry name" value="DNAG_N"/>
    <property type="match status" value="1"/>
</dbReference>
<dbReference type="HAMAP" id="MF_00974">
    <property type="entry name" value="DNA_primase_DnaG"/>
    <property type="match status" value="1"/>
</dbReference>
<feature type="compositionally biased region" description="Low complexity" evidence="13">
    <location>
        <begin position="423"/>
        <end position="443"/>
    </location>
</feature>
<keyword evidence="16" id="KW-1185">Reference proteome</keyword>
<dbReference type="GeneID" id="86991666"/>
<comment type="domain">
    <text evidence="12">Contains an N-terminal zinc-binding domain, a central core domain that contains the primase activity, and a C-terminal DnaB-binding domain.</text>
</comment>
<dbReference type="FunFam" id="3.90.980.10:FF:000001">
    <property type="entry name" value="DNA primase"/>
    <property type="match status" value="1"/>
</dbReference>
<dbReference type="Pfam" id="PF13155">
    <property type="entry name" value="Toprim_2"/>
    <property type="match status" value="1"/>
</dbReference>
<dbReference type="SUPFAM" id="SSF56731">
    <property type="entry name" value="DNA primase core"/>
    <property type="match status" value="1"/>
</dbReference>
<dbReference type="InterPro" id="IPR019475">
    <property type="entry name" value="DNA_primase_DnaB-bd"/>
</dbReference>
<dbReference type="GO" id="GO:0000428">
    <property type="term" value="C:DNA-directed RNA polymerase complex"/>
    <property type="evidence" value="ECO:0007669"/>
    <property type="project" value="UniProtKB-KW"/>
</dbReference>
<dbReference type="EMBL" id="JRAA01000003">
    <property type="protein sequence ID" value="KHF24405.1"/>
    <property type="molecule type" value="Genomic_DNA"/>
</dbReference>
<dbReference type="InterPro" id="IPR050219">
    <property type="entry name" value="DnaG_primase"/>
</dbReference>
<dbReference type="SMART" id="SM00493">
    <property type="entry name" value="TOPRIM"/>
    <property type="match status" value="1"/>
</dbReference>
<feature type="zinc finger region" description="CHC2-type" evidence="12">
    <location>
        <begin position="40"/>
        <end position="64"/>
    </location>
</feature>
<comment type="subunit">
    <text evidence="12">Monomer. Interacts with DnaB.</text>
</comment>
<evidence type="ECO:0000256" key="9">
    <source>
        <dbReference type="ARBA" id="ARBA00022842"/>
    </source>
</evidence>
<dbReference type="InterPro" id="IPR016136">
    <property type="entry name" value="DNA_helicase_N/primase_C"/>
</dbReference>
<dbReference type="GO" id="GO:0005737">
    <property type="term" value="C:cytoplasm"/>
    <property type="evidence" value="ECO:0007669"/>
    <property type="project" value="TreeGrafter"/>
</dbReference>
<dbReference type="FunFam" id="3.40.1360.10:FF:000002">
    <property type="entry name" value="DNA primase"/>
    <property type="match status" value="1"/>
</dbReference>
<keyword evidence="1 12" id="KW-0240">DNA-directed RNA polymerase</keyword>
<dbReference type="Pfam" id="PF10410">
    <property type="entry name" value="DnaB_bind"/>
    <property type="match status" value="1"/>
</dbReference>
<dbReference type="AlphaFoldDB" id="A0A0B0H5P5"/>
<dbReference type="GO" id="GO:0003899">
    <property type="term" value="F:DNA-directed RNA polymerase activity"/>
    <property type="evidence" value="ECO:0007669"/>
    <property type="project" value="UniProtKB-UniRule"/>
</dbReference>
<dbReference type="Gene3D" id="3.40.1360.10">
    <property type="match status" value="1"/>
</dbReference>
<evidence type="ECO:0000256" key="12">
    <source>
        <dbReference type="HAMAP-Rule" id="MF_00974"/>
    </source>
</evidence>
<dbReference type="SUPFAM" id="SSF57783">
    <property type="entry name" value="Zinc beta-ribbon"/>
    <property type="match status" value="1"/>
</dbReference>
<dbReference type="InterPro" id="IPR037068">
    <property type="entry name" value="DNA_primase_core_N_sf"/>
</dbReference>
<comment type="function">
    <text evidence="12">RNA polymerase that catalyzes the synthesis of short RNA molecules used as primers for DNA polymerase during DNA replication.</text>
</comment>
<dbReference type="InterPro" id="IPR002694">
    <property type="entry name" value="Znf_CHC2"/>
</dbReference>
<evidence type="ECO:0000256" key="2">
    <source>
        <dbReference type="ARBA" id="ARBA00022515"/>
    </source>
</evidence>
<protein>
    <recommendedName>
        <fullName evidence="12">DNA primase</fullName>
        <ecNumber evidence="12">2.7.7.101</ecNumber>
    </recommendedName>
</protein>
<feature type="region of interest" description="Disordered" evidence="13">
    <location>
        <begin position="418"/>
        <end position="443"/>
    </location>
</feature>
<organism evidence="15 16">
    <name type="scientific">Solemya velum gill symbiont</name>
    <dbReference type="NCBI Taxonomy" id="2340"/>
    <lineage>
        <taxon>Bacteria</taxon>
        <taxon>Pseudomonadati</taxon>
        <taxon>Pseudomonadota</taxon>
        <taxon>Gammaproteobacteria</taxon>
        <taxon>sulfur-oxidizing symbionts</taxon>
    </lineage>
</organism>
<evidence type="ECO:0000256" key="8">
    <source>
        <dbReference type="ARBA" id="ARBA00022833"/>
    </source>
</evidence>
<comment type="catalytic activity">
    <reaction evidence="12">
        <text>ssDNA + n NTP = ssDNA/pppN(pN)n-1 hybrid + (n-1) diphosphate.</text>
        <dbReference type="EC" id="2.7.7.101"/>
    </reaction>
</comment>
<dbReference type="STRING" id="2340.JV46_25080"/>
<dbReference type="Proteomes" id="UP000030856">
    <property type="component" value="Unassembled WGS sequence"/>
</dbReference>
<comment type="similarity">
    <text evidence="12">Belongs to the DnaG primase family.</text>
</comment>
<dbReference type="PANTHER" id="PTHR30313:SF2">
    <property type="entry name" value="DNA PRIMASE"/>
    <property type="match status" value="1"/>
</dbReference>
<dbReference type="GO" id="GO:1990077">
    <property type="term" value="C:primosome complex"/>
    <property type="evidence" value="ECO:0007669"/>
    <property type="project" value="UniProtKB-KW"/>
</dbReference>
<dbReference type="Pfam" id="PF01807">
    <property type="entry name" value="Zn_ribbon_DnaG"/>
    <property type="match status" value="1"/>
</dbReference>
<keyword evidence="10 12" id="KW-0238">DNA-binding</keyword>
<keyword evidence="6 12" id="KW-0479">Metal-binding</keyword>
<dbReference type="Pfam" id="PF08278">
    <property type="entry name" value="DnaG_DnaB_bind"/>
    <property type="match status" value="1"/>
</dbReference>
<evidence type="ECO:0000256" key="3">
    <source>
        <dbReference type="ARBA" id="ARBA00022679"/>
    </source>
</evidence>
<dbReference type="InterPro" id="IPR013264">
    <property type="entry name" value="DNAG_N"/>
</dbReference>
<evidence type="ECO:0000313" key="15">
    <source>
        <dbReference type="EMBL" id="KHF24405.1"/>
    </source>
</evidence>
<dbReference type="SUPFAM" id="SSF117023">
    <property type="entry name" value="DNA primase DnaG, C-terminal domain"/>
    <property type="match status" value="1"/>
</dbReference>
<dbReference type="EC" id="2.7.7.101" evidence="12"/>
<accession>A0A0B0H5P5</accession>
<dbReference type="OrthoDB" id="9803773at2"/>
<evidence type="ECO:0000256" key="10">
    <source>
        <dbReference type="ARBA" id="ARBA00023125"/>
    </source>
</evidence>
<comment type="cofactor">
    <cofactor evidence="12">
        <name>Zn(2+)</name>
        <dbReference type="ChEBI" id="CHEBI:29105"/>
    </cofactor>
    <text evidence="12">Binds 1 zinc ion per monomer.</text>
</comment>
<keyword evidence="5 12" id="KW-0235">DNA replication</keyword>
<evidence type="ECO:0000256" key="11">
    <source>
        <dbReference type="ARBA" id="ARBA00023163"/>
    </source>
</evidence>
<dbReference type="Gene3D" id="1.10.860.10">
    <property type="entry name" value="DNAb Helicase, Chain A"/>
    <property type="match status" value="1"/>
</dbReference>
<feature type="domain" description="Toprim" evidence="14">
    <location>
        <begin position="256"/>
        <end position="338"/>
    </location>
</feature>